<proteinExistence type="predicted"/>
<accession>X0TL66</accession>
<name>X0TL66_9ZZZZ</name>
<organism evidence="2">
    <name type="scientific">marine sediment metagenome</name>
    <dbReference type="NCBI Taxonomy" id="412755"/>
    <lineage>
        <taxon>unclassified sequences</taxon>
        <taxon>metagenomes</taxon>
        <taxon>ecological metagenomes</taxon>
    </lineage>
</organism>
<feature type="non-terminal residue" evidence="2">
    <location>
        <position position="1"/>
    </location>
</feature>
<evidence type="ECO:0000256" key="1">
    <source>
        <dbReference type="SAM" id="MobiDB-lite"/>
    </source>
</evidence>
<protein>
    <submittedName>
        <fullName evidence="2">Uncharacterized protein</fullName>
    </submittedName>
</protein>
<feature type="region of interest" description="Disordered" evidence="1">
    <location>
        <begin position="1"/>
        <end position="30"/>
    </location>
</feature>
<dbReference type="AlphaFoldDB" id="X0TL66"/>
<sequence length="30" mass="3378">SSMEGQGKKEISKKPDSKIKEKKNKETSVK</sequence>
<evidence type="ECO:0000313" key="2">
    <source>
        <dbReference type="EMBL" id="GAF94313.1"/>
    </source>
</evidence>
<gene>
    <name evidence="2" type="ORF">S01H1_21372</name>
</gene>
<comment type="caution">
    <text evidence="2">The sequence shown here is derived from an EMBL/GenBank/DDBJ whole genome shotgun (WGS) entry which is preliminary data.</text>
</comment>
<reference evidence="2" key="1">
    <citation type="journal article" date="2014" name="Front. Microbiol.">
        <title>High frequency of phylogenetically diverse reductive dehalogenase-homologous genes in deep subseafloor sedimentary metagenomes.</title>
        <authorList>
            <person name="Kawai M."/>
            <person name="Futagami T."/>
            <person name="Toyoda A."/>
            <person name="Takaki Y."/>
            <person name="Nishi S."/>
            <person name="Hori S."/>
            <person name="Arai W."/>
            <person name="Tsubouchi T."/>
            <person name="Morono Y."/>
            <person name="Uchiyama I."/>
            <person name="Ito T."/>
            <person name="Fujiyama A."/>
            <person name="Inagaki F."/>
            <person name="Takami H."/>
        </authorList>
    </citation>
    <scope>NUCLEOTIDE SEQUENCE</scope>
    <source>
        <strain evidence="2">Expedition CK06-06</strain>
    </source>
</reference>
<dbReference type="EMBL" id="BARS01011839">
    <property type="protein sequence ID" value="GAF94313.1"/>
    <property type="molecule type" value="Genomic_DNA"/>
</dbReference>